<gene>
    <name evidence="3" type="primary">gb27720</name>
    <name evidence="3" type="ORF">PR202_gb27720</name>
</gene>
<protein>
    <submittedName>
        <fullName evidence="3">Uncharacterized protein</fullName>
    </submittedName>
</protein>
<feature type="transmembrane region" description="Helical" evidence="2">
    <location>
        <begin position="120"/>
        <end position="139"/>
    </location>
</feature>
<sequence length="142" mass="15997">MQPMSALALRSAARRAAWSFSRRGLASAATAAGDAEREKIAAMVQQEVRSQLRAEEAALARAERESVAALVQCEVRDRLREEELRTEAELRAFLRRHEQEQASGSGLWGSLDDWMKGVATVYRGIFIGATYVHLCYWWIMKP</sequence>
<dbReference type="EMBL" id="BQKI01000097">
    <property type="protein sequence ID" value="GJN38656.1"/>
    <property type="molecule type" value="Genomic_DNA"/>
</dbReference>
<evidence type="ECO:0000313" key="4">
    <source>
        <dbReference type="Proteomes" id="UP001054889"/>
    </source>
</evidence>
<keyword evidence="1" id="KW-0175">Coiled coil</keyword>
<keyword evidence="2" id="KW-1133">Transmembrane helix</keyword>
<proteinExistence type="predicted"/>
<organism evidence="3 4">
    <name type="scientific">Eleusine coracana subsp. coracana</name>
    <dbReference type="NCBI Taxonomy" id="191504"/>
    <lineage>
        <taxon>Eukaryota</taxon>
        <taxon>Viridiplantae</taxon>
        <taxon>Streptophyta</taxon>
        <taxon>Embryophyta</taxon>
        <taxon>Tracheophyta</taxon>
        <taxon>Spermatophyta</taxon>
        <taxon>Magnoliopsida</taxon>
        <taxon>Liliopsida</taxon>
        <taxon>Poales</taxon>
        <taxon>Poaceae</taxon>
        <taxon>PACMAD clade</taxon>
        <taxon>Chloridoideae</taxon>
        <taxon>Cynodonteae</taxon>
        <taxon>Eleusininae</taxon>
        <taxon>Eleusine</taxon>
    </lineage>
</organism>
<name>A0AAV5FWS7_ELECO</name>
<reference evidence="3" key="2">
    <citation type="submission" date="2021-12" db="EMBL/GenBank/DDBJ databases">
        <title>Resequencing data analysis of finger millet.</title>
        <authorList>
            <person name="Hatakeyama M."/>
            <person name="Aluri S."/>
            <person name="Balachadran M.T."/>
            <person name="Sivarajan S.R."/>
            <person name="Poveda L."/>
            <person name="Shimizu-Inatsugi R."/>
            <person name="Schlapbach R."/>
            <person name="Sreeman S.M."/>
            <person name="Shimizu K.K."/>
        </authorList>
    </citation>
    <scope>NUCLEOTIDE SEQUENCE</scope>
</reference>
<dbReference type="Proteomes" id="UP001054889">
    <property type="component" value="Unassembled WGS sequence"/>
</dbReference>
<keyword evidence="2" id="KW-0812">Transmembrane</keyword>
<evidence type="ECO:0000313" key="3">
    <source>
        <dbReference type="EMBL" id="GJN38656.1"/>
    </source>
</evidence>
<accession>A0AAV5FWS7</accession>
<feature type="coiled-coil region" evidence="1">
    <location>
        <begin position="45"/>
        <end position="96"/>
    </location>
</feature>
<evidence type="ECO:0000256" key="2">
    <source>
        <dbReference type="SAM" id="Phobius"/>
    </source>
</evidence>
<evidence type="ECO:0000256" key="1">
    <source>
        <dbReference type="SAM" id="Coils"/>
    </source>
</evidence>
<dbReference type="AlphaFoldDB" id="A0AAV5FWS7"/>
<keyword evidence="2" id="KW-0472">Membrane</keyword>
<reference evidence="3" key="1">
    <citation type="journal article" date="2018" name="DNA Res.">
        <title>Multiple hybrid de novo genome assembly of finger millet, an orphan allotetraploid crop.</title>
        <authorList>
            <person name="Hatakeyama M."/>
            <person name="Aluri S."/>
            <person name="Balachadran M.T."/>
            <person name="Sivarajan S.R."/>
            <person name="Patrignani A."/>
            <person name="Gruter S."/>
            <person name="Poveda L."/>
            <person name="Shimizu-Inatsugi R."/>
            <person name="Baeten J."/>
            <person name="Francoijs K.J."/>
            <person name="Nataraja K.N."/>
            <person name="Reddy Y.A.N."/>
            <person name="Phadnis S."/>
            <person name="Ravikumar R.L."/>
            <person name="Schlapbach R."/>
            <person name="Sreeman S.M."/>
            <person name="Shimizu K.K."/>
        </authorList>
    </citation>
    <scope>NUCLEOTIDE SEQUENCE</scope>
</reference>
<comment type="caution">
    <text evidence="3">The sequence shown here is derived from an EMBL/GenBank/DDBJ whole genome shotgun (WGS) entry which is preliminary data.</text>
</comment>
<keyword evidence="4" id="KW-1185">Reference proteome</keyword>